<sequence length="577" mass="65757">MGQKGHKDSLYPCGGTPESSLHEALDQCMTALDLFLTNQFSEALSYLKPRTKESMYHSLTYATILEMQAMMTFDPQDILLAGNMMKEAQMLCQRHRRKSSVTDSFSSLVNRPTLGQFTEEEIHAEVCYAECLLQRAALTFLQDENMVSFIKGGIKVRNSYQTYKELDSLVQSSQYCKGENHPHFEGGVKLGVGAFNLVSLPPRPLPSLGASPTLPSPQDYGLLQLEEGASGHSFRSVLCVMLLLCYHTFLTFVLGTGNVNIEEAEKLLKPYLNRYPKGAIFLFFAGRIEVIKGNIDAAIRRFEECCEAQQHWKQFHHMCYWELMWCFTYKGQWKMSYFYADLLSKENCWSKATYIYMKAAYLSMFGKEDHKPFGDDEVELFRAVPGLKLKIAGKSLPTEKFAIRKSRRYFSSNPISLPVPALEMMYIWNGYAVIGKQPKLTDGILEIITKAEEMLEKGPENEYSVDDECLVKLLKGLCLKYLGRVQEAEENFRSISANEKKIKYDHYLIPNALLELALLLMEQDRNEEAVKLLESAKQNYKNYSMESRTHFRIQAATLQAKSSLENSSRSMVSSVSL</sequence>
<evidence type="ECO:0000313" key="4">
    <source>
        <dbReference type="Ensembl" id="ENSPTRP00000085249.1"/>
    </source>
</evidence>
<accession>A0A2I3T7M7</accession>
<dbReference type="GeneTree" id="ENSGT00950000182917"/>
<organism evidence="4 5">
    <name type="scientific">Pan troglodytes</name>
    <name type="common">Chimpanzee</name>
    <dbReference type="NCBI Taxonomy" id="9598"/>
    <lineage>
        <taxon>Eukaryota</taxon>
        <taxon>Metazoa</taxon>
        <taxon>Chordata</taxon>
        <taxon>Craniata</taxon>
        <taxon>Vertebrata</taxon>
        <taxon>Euteleostomi</taxon>
        <taxon>Mammalia</taxon>
        <taxon>Eutheria</taxon>
        <taxon>Euarchontoglires</taxon>
        <taxon>Primates</taxon>
        <taxon>Haplorrhini</taxon>
        <taxon>Catarrhini</taxon>
        <taxon>Hominidae</taxon>
        <taxon>Pan</taxon>
    </lineage>
</organism>
<dbReference type="Bgee" id="ENSPTRG00000000728">
    <property type="expression patterns" value="Expressed in testis and 20 other cell types or tissues"/>
</dbReference>
<keyword evidence="2" id="KW-0802">TPR repeat</keyword>
<dbReference type="PANTHER" id="PTHR31859">
    <property type="entry name" value="TETRATRICOPEPTIDE REPEAT PROTEIN 39 FAMILY MEMBER"/>
    <property type="match status" value="1"/>
</dbReference>
<name>A0A2I3T7M7_PANTR</name>
<dbReference type="EMBL" id="AACZ04058295">
    <property type="status" value="NOT_ANNOTATED_CDS"/>
    <property type="molecule type" value="Genomic_DNA"/>
</dbReference>
<evidence type="ECO:0000313" key="5">
    <source>
        <dbReference type="Proteomes" id="UP000002277"/>
    </source>
</evidence>
<evidence type="ECO:0000313" key="6">
    <source>
        <dbReference type="VGNC" id="VGNC:1710"/>
    </source>
</evidence>
<evidence type="ECO:0000256" key="1">
    <source>
        <dbReference type="ARBA" id="ARBA00006400"/>
    </source>
</evidence>
<gene>
    <name evidence="4 6" type="primary">TTC39A</name>
</gene>
<dbReference type="Proteomes" id="UP000002277">
    <property type="component" value="Chromosome 1"/>
</dbReference>
<proteinExistence type="inferred from homology"/>
<comment type="similarity">
    <text evidence="1">Belongs to the TTC39 family.</text>
</comment>
<dbReference type="InterPro" id="IPR019734">
    <property type="entry name" value="TPR_rpt"/>
</dbReference>
<reference evidence="4 5" key="1">
    <citation type="journal article" date="2005" name="Nature">
        <title>Initial sequence of the chimpanzee genome and comparison with the human genome.</title>
        <authorList>
            <consortium name="Chimpanzee sequencing and analysis consortium"/>
        </authorList>
    </citation>
    <scope>NUCLEOTIDE SEQUENCE [LARGE SCALE GENOMIC DNA]</scope>
</reference>
<dbReference type="SMART" id="SM00028">
    <property type="entry name" value="TPR"/>
    <property type="match status" value="3"/>
</dbReference>
<keyword evidence="5" id="KW-1185">Reference proteome</keyword>
<dbReference type="PANTHER" id="PTHR31859:SF3">
    <property type="entry name" value="TETRATRICOPEPTIDE REPEAT PROTEIN 39A"/>
    <property type="match status" value="1"/>
</dbReference>
<evidence type="ECO:0000256" key="3">
    <source>
        <dbReference type="SAM" id="Coils"/>
    </source>
</evidence>
<feature type="coiled-coil region" evidence="3">
    <location>
        <begin position="519"/>
        <end position="546"/>
    </location>
</feature>
<dbReference type="Pfam" id="PF10300">
    <property type="entry name" value="Iml2-TPR_39"/>
    <property type="match status" value="1"/>
</dbReference>
<dbReference type="AlphaFoldDB" id="A0A2I3T7M7"/>
<evidence type="ECO:0000256" key="2">
    <source>
        <dbReference type="ARBA" id="ARBA00022803"/>
    </source>
</evidence>
<dbReference type="InterPro" id="IPR019412">
    <property type="entry name" value="IML2/TPR_39"/>
</dbReference>
<keyword evidence="3" id="KW-0175">Coiled coil</keyword>
<protein>
    <submittedName>
        <fullName evidence="4">Tetratricopeptide repeat domain 39A</fullName>
    </submittedName>
</protein>
<reference evidence="4" key="3">
    <citation type="submission" date="2025-09" db="UniProtKB">
        <authorList>
            <consortium name="Ensembl"/>
        </authorList>
    </citation>
    <scope>IDENTIFICATION</scope>
</reference>
<dbReference type="Ensembl" id="ENSPTRT00000086188.1">
    <property type="protein sequence ID" value="ENSPTRP00000085249.1"/>
    <property type="gene ID" value="ENSPTRG00000000728.7"/>
</dbReference>
<dbReference type="VGNC" id="VGNC:1710">
    <property type="gene designation" value="TTC39A"/>
</dbReference>
<reference evidence="4" key="2">
    <citation type="submission" date="2025-08" db="UniProtKB">
        <authorList>
            <consortium name="Ensembl"/>
        </authorList>
    </citation>
    <scope>IDENTIFICATION</scope>
</reference>
<dbReference type="SUPFAM" id="SSF81901">
    <property type="entry name" value="HCP-like"/>
    <property type="match status" value="1"/>
</dbReference>
<dbReference type="Gene3D" id="1.25.40.10">
    <property type="entry name" value="Tetratricopeptide repeat domain"/>
    <property type="match status" value="1"/>
</dbReference>
<dbReference type="InterPro" id="IPR011990">
    <property type="entry name" value="TPR-like_helical_dom_sf"/>
</dbReference>